<feature type="domain" description="Orc1-like AAA ATPase" evidence="1">
    <location>
        <begin position="18"/>
        <end position="192"/>
    </location>
</feature>
<gene>
    <name evidence="2" type="ORF">CTKZ_08360</name>
</gene>
<dbReference type="RefSeq" id="WP_160142824.1">
    <property type="nucleotide sequence ID" value="NZ_BHYL01000059.1"/>
</dbReference>
<name>A0A401UXC2_9CELL</name>
<dbReference type="OrthoDB" id="2020141at2"/>
<organism evidence="2 3">
    <name type="scientific">Cellulomonas algicola</name>
    <dbReference type="NCBI Taxonomy" id="2071633"/>
    <lineage>
        <taxon>Bacteria</taxon>
        <taxon>Bacillati</taxon>
        <taxon>Actinomycetota</taxon>
        <taxon>Actinomycetes</taxon>
        <taxon>Micrococcales</taxon>
        <taxon>Cellulomonadaceae</taxon>
        <taxon>Cellulomonas</taxon>
    </lineage>
</organism>
<evidence type="ECO:0000259" key="1">
    <source>
        <dbReference type="Pfam" id="PF13191"/>
    </source>
</evidence>
<dbReference type="Proteomes" id="UP000288246">
    <property type="component" value="Unassembled WGS sequence"/>
</dbReference>
<dbReference type="InterPro" id="IPR041664">
    <property type="entry name" value="AAA_16"/>
</dbReference>
<dbReference type="InterPro" id="IPR027417">
    <property type="entry name" value="P-loop_NTPase"/>
</dbReference>
<dbReference type="Pfam" id="PF13191">
    <property type="entry name" value="AAA_16"/>
    <property type="match status" value="1"/>
</dbReference>
<comment type="caution">
    <text evidence="2">The sequence shown here is derived from an EMBL/GenBank/DDBJ whole genome shotgun (WGS) entry which is preliminary data.</text>
</comment>
<reference evidence="2 3" key="1">
    <citation type="submission" date="2018-11" db="EMBL/GenBank/DDBJ databases">
        <title>Draft genome sequence of Cellulomonas takizawaensis strain TKZ-21.</title>
        <authorList>
            <person name="Yamamura H."/>
            <person name="Hayashi T."/>
            <person name="Hamada M."/>
            <person name="Serisawa Y."/>
            <person name="Matsuyama K."/>
            <person name="Nakagawa Y."/>
            <person name="Otoguro M."/>
            <person name="Yanagida F."/>
            <person name="Hayakawa M."/>
        </authorList>
    </citation>
    <scope>NUCLEOTIDE SEQUENCE [LARGE SCALE GENOMIC DNA]</scope>
    <source>
        <strain evidence="2 3">TKZ-21</strain>
    </source>
</reference>
<keyword evidence="3" id="KW-1185">Reference proteome</keyword>
<dbReference type="Gene3D" id="3.40.50.300">
    <property type="entry name" value="P-loop containing nucleotide triphosphate hydrolases"/>
    <property type="match status" value="1"/>
</dbReference>
<sequence length="396" mass="43047">MDDARNPYTPGAGLKPVELVGRDPQLRAVAVLRERTANQLVGRSVMLHGLRGVGKTVLLREMQNRLEAADWLTVAIEAQSERRAGQQVRRQLERGLVAGARRMQTRAERFSDKLHTALATISSFTVDVGVKLKVDLEPTKGRADSGDLELDLPELVADITPALQAAGIGFAVFADEIQDLDRETLAALLSTQHQAVQQGWPFYLFGAGLPSVPATLADVRPYAERQFEYHSIGQLSKAEAAEAYAGPAARSGARFDTDALSSLVDASAGYPYFVQEFGAHTWRAAAGPEVITVQDAILGRLSGGEALDSGFFLARWERATKSEQRLMQAMALDSGPSAVQDLVSRLGKRKLQDLSVTRSALIAKGLLYAPARGELAFTVPHMATYIMRRDDWSVHG</sequence>
<evidence type="ECO:0000313" key="3">
    <source>
        <dbReference type="Proteomes" id="UP000288246"/>
    </source>
</evidence>
<evidence type="ECO:0000313" key="2">
    <source>
        <dbReference type="EMBL" id="GCD19274.1"/>
    </source>
</evidence>
<dbReference type="SUPFAM" id="SSF52540">
    <property type="entry name" value="P-loop containing nucleoside triphosphate hydrolases"/>
    <property type="match status" value="1"/>
</dbReference>
<accession>A0A401UXC2</accession>
<dbReference type="AlphaFoldDB" id="A0A401UXC2"/>
<dbReference type="EMBL" id="BHYL01000059">
    <property type="protein sequence ID" value="GCD19274.1"/>
    <property type="molecule type" value="Genomic_DNA"/>
</dbReference>
<protein>
    <submittedName>
        <fullName evidence="2">ATPase</fullName>
    </submittedName>
</protein>
<proteinExistence type="predicted"/>